<evidence type="ECO:0000313" key="10">
    <source>
        <dbReference type="Proteomes" id="UP000287166"/>
    </source>
</evidence>
<name>A0A401GTL2_9APHY</name>
<gene>
    <name evidence="9" type="ORF">SCP_0800820</name>
</gene>
<feature type="compositionally biased region" description="Low complexity" evidence="7">
    <location>
        <begin position="474"/>
        <end position="493"/>
    </location>
</feature>
<keyword evidence="10" id="KW-1185">Reference proteome</keyword>
<evidence type="ECO:0000259" key="8">
    <source>
        <dbReference type="PROSITE" id="PS51456"/>
    </source>
</evidence>
<dbReference type="InterPro" id="IPR027417">
    <property type="entry name" value="P-loop_NTPase"/>
</dbReference>
<dbReference type="InParanoid" id="A0A401GTL2"/>
<comment type="similarity">
    <text evidence="6">Belongs to the TRAFAC class myosin-kinesin ATPase superfamily. Myosin family.</text>
</comment>
<feature type="region of interest" description="Disordered" evidence="7">
    <location>
        <begin position="340"/>
        <end position="400"/>
    </location>
</feature>
<keyword evidence="5 6" id="KW-0009">Actin-binding</keyword>
<dbReference type="OrthoDB" id="2673946at2759"/>
<reference evidence="9 10" key="1">
    <citation type="journal article" date="2018" name="Sci. Rep.">
        <title>Genome sequence of the cauliflower mushroom Sparassis crispa (Hanabiratake) and its association with beneficial usage.</title>
        <authorList>
            <person name="Kiyama R."/>
            <person name="Furutani Y."/>
            <person name="Kawaguchi K."/>
            <person name="Nakanishi T."/>
        </authorList>
    </citation>
    <scope>NUCLEOTIDE SEQUENCE [LARGE SCALE GENOMIC DNA]</scope>
</reference>
<keyword evidence="4" id="KW-0505">Motor protein</keyword>
<dbReference type="GO" id="GO:0007015">
    <property type="term" value="P:actin filament organization"/>
    <property type="evidence" value="ECO:0007669"/>
    <property type="project" value="TreeGrafter"/>
</dbReference>
<proteinExistence type="inferred from homology"/>
<keyword evidence="3 6" id="KW-0518">Myosin</keyword>
<accession>A0A401GTL2</accession>
<dbReference type="GO" id="GO:0016459">
    <property type="term" value="C:myosin complex"/>
    <property type="evidence" value="ECO:0007669"/>
    <property type="project" value="UniProtKB-KW"/>
</dbReference>
<keyword evidence="1" id="KW-0547">Nucleotide-binding</keyword>
<evidence type="ECO:0000256" key="3">
    <source>
        <dbReference type="ARBA" id="ARBA00023123"/>
    </source>
</evidence>
<feature type="region of interest" description="Disordered" evidence="7">
    <location>
        <begin position="420"/>
        <end position="544"/>
    </location>
</feature>
<dbReference type="PROSITE" id="PS51456">
    <property type="entry name" value="MYOSIN_MOTOR"/>
    <property type="match status" value="1"/>
</dbReference>
<dbReference type="Gene3D" id="1.20.58.530">
    <property type="match status" value="2"/>
</dbReference>
<protein>
    <recommendedName>
        <fullName evidence="8">Myosin motor domain-containing protein</fullName>
    </recommendedName>
</protein>
<dbReference type="AlphaFoldDB" id="A0A401GTL2"/>
<dbReference type="GO" id="GO:0051015">
    <property type="term" value="F:actin filament binding"/>
    <property type="evidence" value="ECO:0007669"/>
    <property type="project" value="TreeGrafter"/>
</dbReference>
<evidence type="ECO:0000256" key="5">
    <source>
        <dbReference type="ARBA" id="ARBA00023203"/>
    </source>
</evidence>
<dbReference type="EMBL" id="BFAD01000008">
    <property type="protein sequence ID" value="GBE85565.1"/>
    <property type="molecule type" value="Genomic_DNA"/>
</dbReference>
<dbReference type="Gene3D" id="1.20.120.720">
    <property type="entry name" value="Myosin VI head, motor domain, U50 subdomain"/>
    <property type="match status" value="1"/>
</dbReference>
<dbReference type="STRING" id="139825.A0A401GTL2"/>
<evidence type="ECO:0000313" key="9">
    <source>
        <dbReference type="EMBL" id="GBE85565.1"/>
    </source>
</evidence>
<feature type="compositionally biased region" description="Polar residues" evidence="7">
    <location>
        <begin position="439"/>
        <end position="466"/>
    </location>
</feature>
<dbReference type="PANTHER" id="PTHR13140">
    <property type="entry name" value="MYOSIN"/>
    <property type="match status" value="1"/>
</dbReference>
<feature type="compositionally biased region" description="Pro residues" evidence="7">
    <location>
        <begin position="507"/>
        <end position="521"/>
    </location>
</feature>
<feature type="domain" description="Myosin motor" evidence="8">
    <location>
        <begin position="1"/>
        <end position="346"/>
    </location>
</feature>
<dbReference type="SUPFAM" id="SSF52540">
    <property type="entry name" value="P-loop containing nucleoside triphosphate hydrolases"/>
    <property type="match status" value="1"/>
</dbReference>
<feature type="compositionally biased region" description="Polar residues" evidence="7">
    <location>
        <begin position="531"/>
        <end position="544"/>
    </location>
</feature>
<dbReference type="Proteomes" id="UP000287166">
    <property type="component" value="Unassembled WGS sequence"/>
</dbReference>
<evidence type="ECO:0000256" key="1">
    <source>
        <dbReference type="ARBA" id="ARBA00022741"/>
    </source>
</evidence>
<dbReference type="PANTHER" id="PTHR13140:SF550">
    <property type="entry name" value="MYOSIN-IIIB ISOFORM X1"/>
    <property type="match status" value="1"/>
</dbReference>
<dbReference type="GeneID" id="38782482"/>
<dbReference type="Gene3D" id="3.40.850.10">
    <property type="entry name" value="Kinesin motor domain"/>
    <property type="match status" value="1"/>
</dbReference>
<dbReference type="InterPro" id="IPR001609">
    <property type="entry name" value="Myosin_head_motor_dom-like"/>
</dbReference>
<evidence type="ECO:0000256" key="2">
    <source>
        <dbReference type="ARBA" id="ARBA00022840"/>
    </source>
</evidence>
<feature type="compositionally biased region" description="Basic and acidic residues" evidence="7">
    <location>
        <begin position="340"/>
        <end position="362"/>
    </location>
</feature>
<dbReference type="SMART" id="SM00242">
    <property type="entry name" value="MYSc"/>
    <property type="match status" value="1"/>
</dbReference>
<comment type="caution">
    <text evidence="9">The sequence shown here is derived from an EMBL/GenBank/DDBJ whole genome shotgun (WGS) entry which is preliminary data.</text>
</comment>
<evidence type="ECO:0000256" key="6">
    <source>
        <dbReference type="PROSITE-ProRule" id="PRU00782"/>
    </source>
</evidence>
<evidence type="ECO:0000256" key="7">
    <source>
        <dbReference type="SAM" id="MobiDB-lite"/>
    </source>
</evidence>
<keyword evidence="2" id="KW-0067">ATP-binding</keyword>
<dbReference type="Pfam" id="PF00063">
    <property type="entry name" value="Myosin_head"/>
    <property type="match status" value="1"/>
</dbReference>
<dbReference type="GO" id="GO:0000146">
    <property type="term" value="F:microfilament motor activity"/>
    <property type="evidence" value="ECO:0007669"/>
    <property type="project" value="TreeGrafter"/>
</dbReference>
<dbReference type="GO" id="GO:0005524">
    <property type="term" value="F:ATP binding"/>
    <property type="evidence" value="ECO:0007669"/>
    <property type="project" value="UniProtKB-KW"/>
</dbReference>
<sequence>MTSRPNFLDQFCVNYANERLQNFKQKKLFERHVSEYTTEGISCFVPQVPYFDNSECLRLLQHKPGGLIHIMDDQARRQPRKTDHTVAESFAKRGPVTYSSHEFLDRDLDALDPDFVSLLRGASASTTDTPSADGSGSINPFVRGLYSAKAIATQAHPRNEDTIVAAQQPVKPMRAPSMRRKNTIKRMPTLKECDLDEKEREDEEPLGTMGSGGAPCVAGEFRTALDTLFETLEETQSWYVFCINPNDSQLPNQLEGQSVKGQVRSLGLAEIAWRSVNVFEVTMLPDEFVRRYKAQISSLCVVEGDPREMVEQARTVLGLQVIDIVLGLHKVFLSQIAFHSPEDDPRSRDIEELKRNRLRDTEAEAGLNPRRFGDPYAPYATPGADTSSYEEGGYNNPFSQSSQVLPLVVNTSPFQRADMYNEYDERKSLRSDDYDGRSAFTSQRDNDSTSNFGTGAQNDIFQNASTLGPGSGSGAVTSTPAAAPTSMPAASLTFTPVAAPPTSDMPAPSPSPSSSPAPPLINSPDSLPSVALSSSLIARMVDTT</sequence>
<dbReference type="InterPro" id="IPR036961">
    <property type="entry name" value="Kinesin_motor_dom_sf"/>
</dbReference>
<dbReference type="RefSeq" id="XP_027616478.1">
    <property type="nucleotide sequence ID" value="XM_027760677.1"/>
</dbReference>
<feature type="region of interest" description="Actin-binding" evidence="6">
    <location>
        <begin position="225"/>
        <end position="247"/>
    </location>
</feature>
<dbReference type="GO" id="GO:0016020">
    <property type="term" value="C:membrane"/>
    <property type="evidence" value="ECO:0007669"/>
    <property type="project" value="TreeGrafter"/>
</dbReference>
<evidence type="ECO:0000256" key="4">
    <source>
        <dbReference type="ARBA" id="ARBA00023175"/>
    </source>
</evidence>
<feature type="compositionally biased region" description="Basic and acidic residues" evidence="7">
    <location>
        <begin position="423"/>
        <end position="436"/>
    </location>
</feature>
<comment type="caution">
    <text evidence="6">Lacks conserved residue(s) required for the propagation of feature annotation.</text>
</comment>
<organism evidence="9 10">
    <name type="scientific">Sparassis crispa</name>
    <dbReference type="NCBI Taxonomy" id="139825"/>
    <lineage>
        <taxon>Eukaryota</taxon>
        <taxon>Fungi</taxon>
        <taxon>Dikarya</taxon>
        <taxon>Basidiomycota</taxon>
        <taxon>Agaricomycotina</taxon>
        <taxon>Agaricomycetes</taxon>
        <taxon>Polyporales</taxon>
        <taxon>Sparassidaceae</taxon>
        <taxon>Sparassis</taxon>
    </lineage>
</organism>
<dbReference type="GO" id="GO:0005737">
    <property type="term" value="C:cytoplasm"/>
    <property type="evidence" value="ECO:0007669"/>
    <property type="project" value="TreeGrafter"/>
</dbReference>